<keyword evidence="2" id="KW-0732">Signal</keyword>
<dbReference type="InterPro" id="IPR041542">
    <property type="entry name" value="GH43_C2"/>
</dbReference>
<dbReference type="Pfam" id="PF17851">
    <property type="entry name" value="GH43_C2"/>
    <property type="match status" value="1"/>
</dbReference>
<evidence type="ECO:0000256" key="5">
    <source>
        <dbReference type="RuleBase" id="RU361187"/>
    </source>
</evidence>
<name>A0ABR4HVL9_9EURO</name>
<dbReference type="CDD" id="cd18617">
    <property type="entry name" value="GH43_XynB-like"/>
    <property type="match status" value="1"/>
</dbReference>
<dbReference type="InterPro" id="IPR023296">
    <property type="entry name" value="Glyco_hydro_beta-prop_sf"/>
</dbReference>
<comment type="caution">
    <text evidence="7">The sequence shown here is derived from an EMBL/GenBank/DDBJ whole genome shotgun (WGS) entry which is preliminary data.</text>
</comment>
<evidence type="ECO:0000313" key="7">
    <source>
        <dbReference type="EMBL" id="KAL2819547.1"/>
    </source>
</evidence>
<dbReference type="Pfam" id="PF04616">
    <property type="entry name" value="Glyco_hydro_43"/>
    <property type="match status" value="1"/>
</dbReference>
<comment type="similarity">
    <text evidence="1 5">Belongs to the glycosyl hydrolase 43 family.</text>
</comment>
<dbReference type="InterPro" id="IPR013320">
    <property type="entry name" value="ConA-like_dom_sf"/>
</dbReference>
<dbReference type="InterPro" id="IPR006710">
    <property type="entry name" value="Glyco_hydro_43"/>
</dbReference>
<feature type="domain" description="Beta-xylosidase C-terminal Concanavalin A-like" evidence="6">
    <location>
        <begin position="333"/>
        <end position="506"/>
    </location>
</feature>
<dbReference type="SUPFAM" id="SSF49899">
    <property type="entry name" value="Concanavalin A-like lectins/glucanases"/>
    <property type="match status" value="1"/>
</dbReference>
<evidence type="ECO:0000313" key="8">
    <source>
        <dbReference type="Proteomes" id="UP001610335"/>
    </source>
</evidence>
<gene>
    <name evidence="7" type="ORF">BDW59DRAFT_181639</name>
</gene>
<organism evidence="7 8">
    <name type="scientific">Aspergillus cavernicola</name>
    <dbReference type="NCBI Taxonomy" id="176166"/>
    <lineage>
        <taxon>Eukaryota</taxon>
        <taxon>Fungi</taxon>
        <taxon>Dikarya</taxon>
        <taxon>Ascomycota</taxon>
        <taxon>Pezizomycotina</taxon>
        <taxon>Eurotiomycetes</taxon>
        <taxon>Eurotiomycetidae</taxon>
        <taxon>Eurotiales</taxon>
        <taxon>Aspergillaceae</taxon>
        <taxon>Aspergillus</taxon>
        <taxon>Aspergillus subgen. Nidulantes</taxon>
    </lineage>
</organism>
<dbReference type="Gene3D" id="2.60.120.200">
    <property type="match status" value="1"/>
</dbReference>
<dbReference type="EMBL" id="JBFXLS010000076">
    <property type="protein sequence ID" value="KAL2819547.1"/>
    <property type="molecule type" value="Genomic_DNA"/>
</dbReference>
<dbReference type="InterPro" id="IPR051795">
    <property type="entry name" value="Glycosyl_Hydrlase_43"/>
</dbReference>
<dbReference type="PANTHER" id="PTHR42812">
    <property type="entry name" value="BETA-XYLOSIDASE"/>
    <property type="match status" value="1"/>
</dbReference>
<evidence type="ECO:0000256" key="4">
    <source>
        <dbReference type="ARBA" id="ARBA00023295"/>
    </source>
</evidence>
<sequence length="509" mass="57004">MSFRNPILPGFYPDPSCIRIGDTFYMVNSSFQFFPEIPIHKSHDLINWELIGNAINRPSQINLSSATTKINNAARKEIFTGGIYAPTIRHHDGVFYIVCTMLSGTVNMPTDADFQPENFIITATNLEDPTSYSDPIYFNFYGIDPSLFFNDDGKVYIQGSWIHGCRKTPATVIRQAEINLATGQLLSEPKDIWGGHTRKVPEGPHIYKKDEWYYLLIAESGTHARHKITMSRSKDIWGPYESFPGNLVLTGEGSSGFDVTGQWWCVMLARREYDGSYPLGRETYMTSVEWAENEFPSFAPVQIERDCRRSIARKIIADSFIPVELTSPLTLYLRSPDLENYKQAKNAITLISTKSDLGVSYGTLTFVGQRQTSLDSVARTTLILNPRQEGKTISGLTVYKDPFRYVALEYNSQDSSLSLKIQEPGSPLTTLSSFEIQNATSLQLSITSSTAIYKFDCQMIYTTGKTENITLGKVPCTALSGDDFTGTIYAIYASGDNASATFQDFQIKN</sequence>
<evidence type="ECO:0000256" key="3">
    <source>
        <dbReference type="ARBA" id="ARBA00022801"/>
    </source>
</evidence>
<dbReference type="PANTHER" id="PTHR42812:SF12">
    <property type="entry name" value="BETA-XYLOSIDASE-RELATED"/>
    <property type="match status" value="1"/>
</dbReference>
<evidence type="ECO:0000256" key="2">
    <source>
        <dbReference type="ARBA" id="ARBA00022729"/>
    </source>
</evidence>
<dbReference type="GO" id="GO:0016787">
    <property type="term" value="F:hydrolase activity"/>
    <property type="evidence" value="ECO:0007669"/>
    <property type="project" value="UniProtKB-KW"/>
</dbReference>
<reference evidence="7 8" key="1">
    <citation type="submission" date="2024-07" db="EMBL/GenBank/DDBJ databases">
        <title>Section-level genome sequencing and comparative genomics of Aspergillus sections Usti and Cavernicolus.</title>
        <authorList>
            <consortium name="Lawrence Berkeley National Laboratory"/>
            <person name="Nybo J.L."/>
            <person name="Vesth T.C."/>
            <person name="Theobald S."/>
            <person name="Frisvad J.C."/>
            <person name="Larsen T.O."/>
            <person name="Kjaerboelling I."/>
            <person name="Rothschild-Mancinelli K."/>
            <person name="Lyhne E.K."/>
            <person name="Kogle M.E."/>
            <person name="Barry K."/>
            <person name="Clum A."/>
            <person name="Na H."/>
            <person name="Ledsgaard L."/>
            <person name="Lin J."/>
            <person name="Lipzen A."/>
            <person name="Kuo A."/>
            <person name="Riley R."/>
            <person name="Mondo S."/>
            <person name="LaButti K."/>
            <person name="Haridas S."/>
            <person name="Pangalinan J."/>
            <person name="Salamov A.A."/>
            <person name="Simmons B.A."/>
            <person name="Magnuson J.K."/>
            <person name="Chen J."/>
            <person name="Drula E."/>
            <person name="Henrissat B."/>
            <person name="Wiebenga A."/>
            <person name="Lubbers R.J."/>
            <person name="Gomes A.C."/>
            <person name="Makela M.R."/>
            <person name="Stajich J."/>
            <person name="Grigoriev I.V."/>
            <person name="Mortensen U.H."/>
            <person name="De vries R.P."/>
            <person name="Baker S.E."/>
            <person name="Andersen M.R."/>
        </authorList>
    </citation>
    <scope>NUCLEOTIDE SEQUENCE [LARGE SCALE GENOMIC DNA]</scope>
    <source>
        <strain evidence="7 8">CBS 600.67</strain>
    </source>
</reference>
<keyword evidence="3 5" id="KW-0378">Hydrolase</keyword>
<keyword evidence="8" id="KW-1185">Reference proteome</keyword>
<evidence type="ECO:0000259" key="6">
    <source>
        <dbReference type="Pfam" id="PF17851"/>
    </source>
</evidence>
<keyword evidence="4 5" id="KW-0326">Glycosidase</keyword>
<protein>
    <submittedName>
        <fullName evidence="7">Glycosyl hydrolase</fullName>
    </submittedName>
</protein>
<dbReference type="Proteomes" id="UP001610335">
    <property type="component" value="Unassembled WGS sequence"/>
</dbReference>
<accession>A0ABR4HVL9</accession>
<dbReference type="SUPFAM" id="SSF75005">
    <property type="entry name" value="Arabinanase/levansucrase/invertase"/>
    <property type="match status" value="1"/>
</dbReference>
<evidence type="ECO:0000256" key="1">
    <source>
        <dbReference type="ARBA" id="ARBA00009865"/>
    </source>
</evidence>
<proteinExistence type="inferred from homology"/>
<dbReference type="Gene3D" id="2.115.10.20">
    <property type="entry name" value="Glycosyl hydrolase domain, family 43"/>
    <property type="match status" value="1"/>
</dbReference>